<proteinExistence type="inferred from homology"/>
<evidence type="ECO:0000313" key="5">
    <source>
        <dbReference type="EMBL" id="GFC83922.1"/>
    </source>
</evidence>
<gene>
    <name evidence="5" type="ORF">Tci_855892</name>
</gene>
<comment type="similarity">
    <text evidence="2">Belongs to the MAP65/ASE1 family.</text>
</comment>
<sequence length="145" mass="16295">KVHPSLNELSGLSKNMSDRILAILNSTVESLEAEKQSRIEKLLSLGNSLKNLWELMDTPYIERQLFSSIFSSTSLTNISTPGSLAITMIEQAEAEVERLDQLKASKMKELLVKKRTELVEICRRSHMEVPSLSEMDHVVSSIKHG</sequence>
<evidence type="ECO:0000256" key="3">
    <source>
        <dbReference type="ARBA" id="ARBA00022701"/>
    </source>
</evidence>
<dbReference type="InterPro" id="IPR007145">
    <property type="entry name" value="MAP65_Ase1_PRC1"/>
</dbReference>
<dbReference type="Pfam" id="PF03999">
    <property type="entry name" value="MAP65_ASE1"/>
    <property type="match status" value="1"/>
</dbReference>
<dbReference type="PANTHER" id="PTHR19321:SF3">
    <property type="entry name" value="65-KDA MICROTUBULE-ASSOCIATED PROTEIN 8"/>
    <property type="match status" value="1"/>
</dbReference>
<evidence type="ECO:0000256" key="1">
    <source>
        <dbReference type="ARBA" id="ARBA00004245"/>
    </source>
</evidence>
<evidence type="ECO:0000256" key="4">
    <source>
        <dbReference type="ARBA" id="ARBA00023212"/>
    </source>
</evidence>
<organism evidence="5">
    <name type="scientific">Tanacetum cinerariifolium</name>
    <name type="common">Dalmatian daisy</name>
    <name type="synonym">Chrysanthemum cinerariifolium</name>
    <dbReference type="NCBI Taxonomy" id="118510"/>
    <lineage>
        <taxon>Eukaryota</taxon>
        <taxon>Viridiplantae</taxon>
        <taxon>Streptophyta</taxon>
        <taxon>Embryophyta</taxon>
        <taxon>Tracheophyta</taxon>
        <taxon>Spermatophyta</taxon>
        <taxon>Magnoliopsida</taxon>
        <taxon>eudicotyledons</taxon>
        <taxon>Gunneridae</taxon>
        <taxon>Pentapetalae</taxon>
        <taxon>asterids</taxon>
        <taxon>campanulids</taxon>
        <taxon>Asterales</taxon>
        <taxon>Asteraceae</taxon>
        <taxon>Asteroideae</taxon>
        <taxon>Anthemideae</taxon>
        <taxon>Anthemidinae</taxon>
        <taxon>Tanacetum</taxon>
    </lineage>
</organism>
<keyword evidence="3" id="KW-0493">Microtubule</keyword>
<keyword evidence="4" id="KW-0963">Cytoplasm</keyword>
<comment type="subcellular location">
    <subcellularLocation>
        <location evidence="1">Cytoplasm</location>
        <location evidence="1">Cytoskeleton</location>
    </subcellularLocation>
</comment>
<keyword evidence="4" id="KW-0206">Cytoskeleton</keyword>
<protein>
    <submittedName>
        <fullName evidence="5">65-kDa microtubule-associated protein 8</fullName>
    </submittedName>
</protein>
<accession>A0A699RIY0</accession>
<reference evidence="5" key="1">
    <citation type="journal article" date="2019" name="Sci. Rep.">
        <title>Draft genome of Tanacetum cinerariifolium, the natural source of mosquito coil.</title>
        <authorList>
            <person name="Yamashiro T."/>
            <person name="Shiraishi A."/>
            <person name="Satake H."/>
            <person name="Nakayama K."/>
        </authorList>
    </citation>
    <scope>NUCLEOTIDE SEQUENCE</scope>
</reference>
<dbReference type="GO" id="GO:0000226">
    <property type="term" value="P:microtubule cytoskeleton organization"/>
    <property type="evidence" value="ECO:0007669"/>
    <property type="project" value="InterPro"/>
</dbReference>
<dbReference type="EMBL" id="BKCJ011091959">
    <property type="protein sequence ID" value="GFC83922.1"/>
    <property type="molecule type" value="Genomic_DNA"/>
</dbReference>
<evidence type="ECO:0000256" key="2">
    <source>
        <dbReference type="ARBA" id="ARBA00006187"/>
    </source>
</evidence>
<dbReference type="GO" id="GO:0005819">
    <property type="term" value="C:spindle"/>
    <property type="evidence" value="ECO:0007669"/>
    <property type="project" value="TreeGrafter"/>
</dbReference>
<dbReference type="GO" id="GO:0005737">
    <property type="term" value="C:cytoplasm"/>
    <property type="evidence" value="ECO:0007669"/>
    <property type="project" value="TreeGrafter"/>
</dbReference>
<dbReference type="GO" id="GO:0005874">
    <property type="term" value="C:microtubule"/>
    <property type="evidence" value="ECO:0007669"/>
    <property type="project" value="UniProtKB-KW"/>
</dbReference>
<dbReference type="AlphaFoldDB" id="A0A699RIY0"/>
<dbReference type="PANTHER" id="PTHR19321">
    <property type="entry name" value="PROTEIN REGULATOR OF CYTOKINESIS 1 PRC1-RELATED"/>
    <property type="match status" value="1"/>
</dbReference>
<feature type="non-terminal residue" evidence="5">
    <location>
        <position position="1"/>
    </location>
</feature>
<name>A0A699RIY0_TANCI</name>
<comment type="caution">
    <text evidence="5">The sequence shown here is derived from an EMBL/GenBank/DDBJ whole genome shotgun (WGS) entry which is preliminary data.</text>
</comment>
<dbReference type="GO" id="GO:0008017">
    <property type="term" value="F:microtubule binding"/>
    <property type="evidence" value="ECO:0007669"/>
    <property type="project" value="InterPro"/>
</dbReference>